<evidence type="ECO:0000313" key="9">
    <source>
        <dbReference type="EMBL" id="SNB71356.1"/>
    </source>
</evidence>
<evidence type="ECO:0000256" key="7">
    <source>
        <dbReference type="SAM" id="MobiDB-lite"/>
    </source>
</evidence>
<dbReference type="Proteomes" id="UP000197065">
    <property type="component" value="Unassembled WGS sequence"/>
</dbReference>
<dbReference type="InterPro" id="IPR036661">
    <property type="entry name" value="Luciferase-like_sf"/>
</dbReference>
<dbReference type="InterPro" id="IPR011251">
    <property type="entry name" value="Luciferase-like_dom"/>
</dbReference>
<dbReference type="SUPFAM" id="SSF51679">
    <property type="entry name" value="Bacterial luciferase-like"/>
    <property type="match status" value="1"/>
</dbReference>
<protein>
    <submittedName>
        <fullName evidence="9">FMN-dependent oxidoreductase, nitrilotriacetate monooxygenase family</fullName>
    </submittedName>
</protein>
<dbReference type="InterPro" id="IPR016215">
    <property type="entry name" value="NTA_MOA"/>
</dbReference>
<dbReference type="Gene3D" id="3.20.20.30">
    <property type="entry name" value="Luciferase-like domain"/>
    <property type="match status" value="1"/>
</dbReference>
<evidence type="ECO:0000256" key="1">
    <source>
        <dbReference type="ARBA" id="ARBA00022630"/>
    </source>
</evidence>
<dbReference type="PIRSF" id="PIRSF000337">
    <property type="entry name" value="NTA_MOA"/>
    <property type="match status" value="1"/>
</dbReference>
<evidence type="ECO:0000259" key="8">
    <source>
        <dbReference type="Pfam" id="PF00296"/>
    </source>
</evidence>
<evidence type="ECO:0000313" key="10">
    <source>
        <dbReference type="Proteomes" id="UP000197065"/>
    </source>
</evidence>
<dbReference type="CDD" id="cd01095">
    <property type="entry name" value="Nitrilotriacetate_monoxgenase"/>
    <property type="match status" value="1"/>
</dbReference>
<dbReference type="GO" id="GO:0004497">
    <property type="term" value="F:monooxygenase activity"/>
    <property type="evidence" value="ECO:0007669"/>
    <property type="project" value="UniProtKB-KW"/>
</dbReference>
<comment type="similarity">
    <text evidence="5">Belongs to the NtaA/SnaA/DszA monooxygenase family.</text>
</comment>
<feature type="binding site" evidence="6">
    <location>
        <position position="59"/>
    </location>
    <ligand>
        <name>FMN</name>
        <dbReference type="ChEBI" id="CHEBI:58210"/>
    </ligand>
</feature>
<keyword evidence="2 6" id="KW-0288">FMN</keyword>
<feature type="binding site" evidence="6">
    <location>
        <position position="229"/>
    </location>
    <ligand>
        <name>FMN</name>
        <dbReference type="ChEBI" id="CHEBI:58210"/>
    </ligand>
</feature>
<sequence>MKRRQMHLVAFLKTGPTFHHHGAWRHPMAPLDDILRPERYEHVARVLEAACFDACFFEDFAGIFETYGGDFTTMLGKGGQINLLDPLMVLPFMARATSRLGLGITLSTSFYHPFQLARMLSSLDHLSGGRVAWNVVTSANDKEAQNFGLERIGDRDTRYGRAEETVEACMKLWQSWEADALILDKVNGRFADPTKVHATNYAGRYVKTRGPLPTPRSPQGHPVIMQAGSSPRGRAFAARFAEMIFTFQFQKSDMQAFRQDMHARMAAHGRDPRHCAILPSLDIILGETRAMAEEKRALLDSLVDPELALAITSCHIGIDLKGMPLDKPLAVLAEDVQVRGSFDILMQGMQAEKGLTLREAAQRYGTSCMAPQLCGTAQDVADQMQDLFDSEACDGFVVTPTTFPGMFEDFARALTPELQRRGLLRTAYAGKTLRETLRD</sequence>
<feature type="binding site" evidence="6">
    <location>
        <position position="159"/>
    </location>
    <ligand>
        <name>FMN</name>
        <dbReference type="ChEBI" id="CHEBI:58210"/>
    </ligand>
</feature>
<feature type="domain" description="Luciferase-like" evidence="8">
    <location>
        <begin position="19"/>
        <end position="388"/>
    </location>
</feature>
<reference evidence="9 10" key="1">
    <citation type="submission" date="2017-06" db="EMBL/GenBank/DDBJ databases">
        <authorList>
            <person name="Kim H.J."/>
            <person name="Triplett B.A."/>
        </authorList>
    </citation>
    <scope>NUCLEOTIDE SEQUENCE [LARGE SCALE GENOMIC DNA]</scope>
    <source>
        <strain evidence="9 10">B29T1</strain>
    </source>
</reference>
<organism evidence="9 10">
    <name type="scientific">Arboricoccus pini</name>
    <dbReference type="NCBI Taxonomy" id="1963835"/>
    <lineage>
        <taxon>Bacteria</taxon>
        <taxon>Pseudomonadati</taxon>
        <taxon>Pseudomonadota</taxon>
        <taxon>Alphaproteobacteria</taxon>
        <taxon>Geminicoccales</taxon>
        <taxon>Geminicoccaceae</taxon>
        <taxon>Arboricoccus</taxon>
    </lineage>
</organism>
<dbReference type="NCBIfam" id="TIGR03860">
    <property type="entry name" value="FMN_nitrolo"/>
    <property type="match status" value="1"/>
</dbReference>
<dbReference type="RefSeq" id="WP_088561894.1">
    <property type="nucleotide sequence ID" value="NZ_FYEH01000008.1"/>
</dbReference>
<dbReference type="InterPro" id="IPR051260">
    <property type="entry name" value="Diverse_substr_monoxygenases"/>
</dbReference>
<dbReference type="EMBL" id="FYEH01000008">
    <property type="protein sequence ID" value="SNB71356.1"/>
    <property type="molecule type" value="Genomic_DNA"/>
</dbReference>
<dbReference type="OrthoDB" id="6752030at2"/>
<dbReference type="PANTHER" id="PTHR30011">
    <property type="entry name" value="ALKANESULFONATE MONOOXYGENASE-RELATED"/>
    <property type="match status" value="1"/>
</dbReference>
<evidence type="ECO:0000256" key="2">
    <source>
        <dbReference type="ARBA" id="ARBA00022643"/>
    </source>
</evidence>
<dbReference type="Pfam" id="PF00296">
    <property type="entry name" value="Bac_luciferase"/>
    <property type="match status" value="1"/>
</dbReference>
<feature type="region of interest" description="Disordered" evidence="7">
    <location>
        <begin position="208"/>
        <end position="228"/>
    </location>
</feature>
<proteinExistence type="inferred from homology"/>
<feature type="binding site" evidence="6">
    <location>
        <position position="230"/>
    </location>
    <ligand>
        <name>FMN</name>
        <dbReference type="ChEBI" id="CHEBI:58210"/>
    </ligand>
</feature>
<gene>
    <name evidence="9" type="ORF">SAMN07250955_108107</name>
</gene>
<evidence type="ECO:0000256" key="6">
    <source>
        <dbReference type="PIRSR" id="PIRSR000337-1"/>
    </source>
</evidence>
<keyword evidence="10" id="KW-1185">Reference proteome</keyword>
<evidence type="ECO:0000256" key="5">
    <source>
        <dbReference type="ARBA" id="ARBA00033748"/>
    </source>
</evidence>
<accession>A0A212RG56</accession>
<dbReference type="AlphaFoldDB" id="A0A212RG56"/>
<keyword evidence="4 9" id="KW-0503">Monooxygenase</keyword>
<evidence type="ECO:0000256" key="4">
    <source>
        <dbReference type="ARBA" id="ARBA00023033"/>
    </source>
</evidence>
<feature type="binding site" evidence="6">
    <location>
        <position position="105"/>
    </location>
    <ligand>
        <name>FMN</name>
        <dbReference type="ChEBI" id="CHEBI:58210"/>
    </ligand>
</feature>
<dbReference type="GO" id="GO:0016705">
    <property type="term" value="F:oxidoreductase activity, acting on paired donors, with incorporation or reduction of molecular oxygen"/>
    <property type="evidence" value="ECO:0007669"/>
    <property type="project" value="InterPro"/>
</dbReference>
<dbReference type="PANTHER" id="PTHR30011:SF16">
    <property type="entry name" value="C2H2 FINGER DOMAIN TRANSCRIPTION FACTOR (EUROFUNG)-RELATED"/>
    <property type="match status" value="1"/>
</dbReference>
<name>A0A212RG56_9PROT</name>
<keyword evidence="1 6" id="KW-0285">Flavoprotein</keyword>
<evidence type="ECO:0000256" key="3">
    <source>
        <dbReference type="ARBA" id="ARBA00023002"/>
    </source>
</evidence>
<keyword evidence="3" id="KW-0560">Oxidoreductase</keyword>